<evidence type="ECO:0000256" key="6">
    <source>
        <dbReference type="ARBA" id="ARBA00022519"/>
    </source>
</evidence>
<feature type="transmembrane region" description="Helical" evidence="10">
    <location>
        <begin position="12"/>
        <end position="36"/>
    </location>
</feature>
<dbReference type="InterPro" id="IPR010055">
    <property type="entry name" value="T2SS_protein-GspJ"/>
</dbReference>
<evidence type="ECO:0000256" key="8">
    <source>
        <dbReference type="ARBA" id="ARBA00022989"/>
    </source>
</evidence>
<dbReference type="AlphaFoldDB" id="A0A7H0LQF6"/>
<evidence type="ECO:0000256" key="3">
    <source>
        <dbReference type="ARBA" id="ARBA00021539"/>
    </source>
</evidence>
<evidence type="ECO:0000256" key="9">
    <source>
        <dbReference type="ARBA" id="ARBA00023136"/>
    </source>
</evidence>
<evidence type="ECO:0000256" key="5">
    <source>
        <dbReference type="ARBA" id="ARBA00022481"/>
    </source>
</evidence>
<name>A0A7H0LQF6_9SPHN</name>
<evidence type="ECO:0000256" key="2">
    <source>
        <dbReference type="ARBA" id="ARBA00011084"/>
    </source>
</evidence>
<keyword evidence="12" id="KW-1185">Reference proteome</keyword>
<sequence>MRRSAEHGFTLVELMISFLIFGMLASAGVALLSFSVRAQGVTGARLDDVGALSRLSSALSADFAQASFRTTRNEAGDVLPAFTGESGSGTTPMLRLVRGGWSNLDRARRASEQKVEYRLADGNIERISFPMLDGAEPLAPAVLLSDVRQVSLRYRINGAWSDVWQGSARSPLPQVVEMRLVRGNGTEFRQLFLVGAGYAPKGLETGNGG</sequence>
<evidence type="ECO:0000256" key="7">
    <source>
        <dbReference type="ARBA" id="ARBA00022692"/>
    </source>
</evidence>
<evidence type="ECO:0000256" key="4">
    <source>
        <dbReference type="ARBA" id="ARBA00022475"/>
    </source>
</evidence>
<dbReference type="NCBIfam" id="TIGR02532">
    <property type="entry name" value="IV_pilin_GFxxxE"/>
    <property type="match status" value="1"/>
</dbReference>
<dbReference type="InterPro" id="IPR012902">
    <property type="entry name" value="N_methyl_site"/>
</dbReference>
<dbReference type="InterPro" id="IPR051621">
    <property type="entry name" value="T2SS_protein_J"/>
</dbReference>
<keyword evidence="8 10" id="KW-1133">Transmembrane helix</keyword>
<comment type="similarity">
    <text evidence="2">Belongs to the GSP J family.</text>
</comment>
<keyword evidence="7 10" id="KW-0812">Transmembrane</keyword>
<proteinExistence type="inferred from homology"/>
<evidence type="ECO:0000256" key="1">
    <source>
        <dbReference type="ARBA" id="ARBA00004377"/>
    </source>
</evidence>
<dbReference type="GO" id="GO:0015627">
    <property type="term" value="C:type II protein secretion system complex"/>
    <property type="evidence" value="ECO:0007669"/>
    <property type="project" value="InterPro"/>
</dbReference>
<dbReference type="EMBL" id="CP061038">
    <property type="protein sequence ID" value="QNQ11909.1"/>
    <property type="molecule type" value="Genomic_DNA"/>
</dbReference>
<keyword evidence="4" id="KW-1003">Cell membrane</keyword>
<evidence type="ECO:0000256" key="10">
    <source>
        <dbReference type="SAM" id="Phobius"/>
    </source>
</evidence>
<dbReference type="GO" id="GO:0005886">
    <property type="term" value="C:plasma membrane"/>
    <property type="evidence" value="ECO:0007669"/>
    <property type="project" value="UniProtKB-SubCell"/>
</dbReference>
<dbReference type="SUPFAM" id="SSF54523">
    <property type="entry name" value="Pili subunits"/>
    <property type="match status" value="1"/>
</dbReference>
<gene>
    <name evidence="11" type="primary">gspJ</name>
    <name evidence="11" type="ORF">H3Z74_07120</name>
</gene>
<comment type="subcellular location">
    <subcellularLocation>
        <location evidence="1">Cell inner membrane</location>
        <topology evidence="1">Single-pass membrane protein</topology>
    </subcellularLocation>
</comment>
<dbReference type="InterPro" id="IPR045584">
    <property type="entry name" value="Pilin-like"/>
</dbReference>
<protein>
    <recommendedName>
        <fullName evidence="3">Type II secretion system protein J</fullName>
    </recommendedName>
</protein>
<dbReference type="PANTHER" id="PTHR39583:SF2">
    <property type="entry name" value="TYPE II SECRETION SYSTEM PROTEIN J"/>
    <property type="match status" value="1"/>
</dbReference>
<keyword evidence="6" id="KW-0997">Cell inner membrane</keyword>
<dbReference type="Pfam" id="PF11612">
    <property type="entry name" value="T2SSJ"/>
    <property type="match status" value="1"/>
</dbReference>
<dbReference type="KEGG" id="spap:H3Z74_07120"/>
<dbReference type="Pfam" id="PF07963">
    <property type="entry name" value="N_methyl"/>
    <property type="match status" value="1"/>
</dbReference>
<keyword evidence="9 10" id="KW-0472">Membrane</keyword>
<dbReference type="GO" id="GO:0015628">
    <property type="term" value="P:protein secretion by the type II secretion system"/>
    <property type="evidence" value="ECO:0007669"/>
    <property type="project" value="InterPro"/>
</dbReference>
<evidence type="ECO:0000313" key="12">
    <source>
        <dbReference type="Proteomes" id="UP000516148"/>
    </source>
</evidence>
<dbReference type="NCBIfam" id="TIGR01711">
    <property type="entry name" value="gspJ"/>
    <property type="match status" value="1"/>
</dbReference>
<dbReference type="Proteomes" id="UP000516148">
    <property type="component" value="Chromosome"/>
</dbReference>
<reference evidence="11 12" key="1">
    <citation type="submission" date="2020-09" db="EMBL/GenBank/DDBJ databases">
        <title>Sphingomonas sp., a new species isolated from pork steak.</title>
        <authorList>
            <person name="Heidler von Heilborn D."/>
        </authorList>
    </citation>
    <scope>NUCLEOTIDE SEQUENCE [LARGE SCALE GENOMIC DNA]</scope>
    <source>
        <strain evidence="12">S8-3T</strain>
    </source>
</reference>
<dbReference type="PROSITE" id="PS00409">
    <property type="entry name" value="PROKAR_NTER_METHYL"/>
    <property type="match status" value="1"/>
</dbReference>
<dbReference type="PANTHER" id="PTHR39583">
    <property type="entry name" value="TYPE II SECRETION SYSTEM PROTEIN J-RELATED"/>
    <property type="match status" value="1"/>
</dbReference>
<dbReference type="Gene3D" id="3.10.610.10">
    <property type="entry name" value="GSPII I/J protein-like"/>
    <property type="match status" value="1"/>
</dbReference>
<keyword evidence="5" id="KW-0488">Methylation</keyword>
<accession>A0A7H0LQF6</accession>
<organism evidence="11 12">
    <name type="scientific">Sphingomonas alpina</name>
    <dbReference type="NCBI Taxonomy" id="653931"/>
    <lineage>
        <taxon>Bacteria</taxon>
        <taxon>Pseudomonadati</taxon>
        <taxon>Pseudomonadota</taxon>
        <taxon>Alphaproteobacteria</taxon>
        <taxon>Sphingomonadales</taxon>
        <taxon>Sphingomonadaceae</taxon>
        <taxon>Sphingomonas</taxon>
    </lineage>
</organism>
<evidence type="ECO:0000313" key="11">
    <source>
        <dbReference type="EMBL" id="QNQ11909.1"/>
    </source>
</evidence>